<accession>A0ABY9DEC0</accession>
<evidence type="ECO:0000256" key="1">
    <source>
        <dbReference type="SAM" id="MobiDB-lite"/>
    </source>
</evidence>
<reference evidence="2 3" key="1">
    <citation type="journal article" date="2023" name="Hortic Res">
        <title>The complete reference genome for grapevine (Vitis vinifera L.) genetics and breeding.</title>
        <authorList>
            <person name="Shi X."/>
            <person name="Cao S."/>
            <person name="Wang X."/>
            <person name="Huang S."/>
            <person name="Wang Y."/>
            <person name="Liu Z."/>
            <person name="Liu W."/>
            <person name="Leng X."/>
            <person name="Peng Y."/>
            <person name="Wang N."/>
            <person name="Wang Y."/>
            <person name="Ma Z."/>
            <person name="Xu X."/>
            <person name="Zhang F."/>
            <person name="Xue H."/>
            <person name="Zhong H."/>
            <person name="Wang Y."/>
            <person name="Zhang K."/>
            <person name="Velt A."/>
            <person name="Avia K."/>
            <person name="Holtgrawe D."/>
            <person name="Grimplet J."/>
            <person name="Matus J.T."/>
            <person name="Ware D."/>
            <person name="Wu X."/>
            <person name="Wang H."/>
            <person name="Liu C."/>
            <person name="Fang Y."/>
            <person name="Rustenholz C."/>
            <person name="Cheng Z."/>
            <person name="Xiao H."/>
            <person name="Zhou Y."/>
        </authorList>
    </citation>
    <scope>NUCLEOTIDE SEQUENCE [LARGE SCALE GENOMIC DNA]</scope>
    <source>
        <strain evidence="3">cv. Pinot noir / PN40024</strain>
        <tissue evidence="2">Leaf</tissue>
    </source>
</reference>
<sequence length="153" mass="15855">MVTPLTVHARTPATLQPLAPQWLNLTHSSHFVHQTVTIGDEACHSSPSPSPPSSSSRFPSSAGDGGAAPAMAAAVRVPAEAVAPPPPPPPPLFLHTVMAIIDMKALSPAGLLSVGHPVAFFKKNKVAAPLNLHDGCSSWWALLVGSPKPKLHV</sequence>
<name>A0ABY9DEC0_VITVI</name>
<feature type="region of interest" description="Disordered" evidence="1">
    <location>
        <begin position="40"/>
        <end position="71"/>
    </location>
</feature>
<dbReference type="Proteomes" id="UP001227230">
    <property type="component" value="Chromosome 15"/>
</dbReference>
<protein>
    <submittedName>
        <fullName evidence="2">Uncharacterized protein</fullName>
    </submittedName>
</protein>
<evidence type="ECO:0000313" key="2">
    <source>
        <dbReference type="EMBL" id="WKA06053.1"/>
    </source>
</evidence>
<feature type="compositionally biased region" description="Low complexity" evidence="1">
    <location>
        <begin position="53"/>
        <end position="71"/>
    </location>
</feature>
<dbReference type="EMBL" id="CP126662">
    <property type="protein sequence ID" value="WKA06053.1"/>
    <property type="molecule type" value="Genomic_DNA"/>
</dbReference>
<organism evidence="2 3">
    <name type="scientific">Vitis vinifera</name>
    <name type="common">Grape</name>
    <dbReference type="NCBI Taxonomy" id="29760"/>
    <lineage>
        <taxon>Eukaryota</taxon>
        <taxon>Viridiplantae</taxon>
        <taxon>Streptophyta</taxon>
        <taxon>Embryophyta</taxon>
        <taxon>Tracheophyta</taxon>
        <taxon>Spermatophyta</taxon>
        <taxon>Magnoliopsida</taxon>
        <taxon>eudicotyledons</taxon>
        <taxon>Gunneridae</taxon>
        <taxon>Pentapetalae</taxon>
        <taxon>rosids</taxon>
        <taxon>Vitales</taxon>
        <taxon>Vitaceae</taxon>
        <taxon>Viteae</taxon>
        <taxon>Vitis</taxon>
    </lineage>
</organism>
<proteinExistence type="predicted"/>
<evidence type="ECO:0000313" key="3">
    <source>
        <dbReference type="Proteomes" id="UP001227230"/>
    </source>
</evidence>
<keyword evidence="3" id="KW-1185">Reference proteome</keyword>
<gene>
    <name evidence="2" type="ORF">VitviT2T_023978</name>
</gene>